<name>A0A399M6E8_9PSED</name>
<reference evidence="1 2" key="1">
    <citation type="submission" date="2018-08" db="EMBL/GenBank/DDBJ databases">
        <title>Draft genome sequence of the cyanotroph, Pseudomonas monteilii BCN3.</title>
        <authorList>
            <person name="Jones L.B."/>
            <person name="Kunz D.A."/>
        </authorList>
    </citation>
    <scope>NUCLEOTIDE SEQUENCE [LARGE SCALE GENOMIC DNA]</scope>
    <source>
        <strain evidence="1 2">BCN3</strain>
    </source>
</reference>
<dbReference type="AlphaFoldDB" id="A0A399M6E8"/>
<evidence type="ECO:0000313" key="2">
    <source>
        <dbReference type="Proteomes" id="UP000265875"/>
    </source>
</evidence>
<organism evidence="1 2">
    <name type="scientific">Pseudomonas monteilii</name>
    <dbReference type="NCBI Taxonomy" id="76759"/>
    <lineage>
        <taxon>Bacteria</taxon>
        <taxon>Pseudomonadati</taxon>
        <taxon>Pseudomonadota</taxon>
        <taxon>Gammaproteobacteria</taxon>
        <taxon>Pseudomonadales</taxon>
        <taxon>Pseudomonadaceae</taxon>
        <taxon>Pseudomonas</taxon>
    </lineage>
</organism>
<dbReference type="EMBL" id="QWLL01000030">
    <property type="protein sequence ID" value="RII77363.1"/>
    <property type="molecule type" value="Genomic_DNA"/>
</dbReference>
<proteinExistence type="predicted"/>
<accession>A0A399M6E8</accession>
<protein>
    <submittedName>
        <fullName evidence="1">Uncharacterized protein</fullName>
    </submittedName>
</protein>
<evidence type="ECO:0000313" key="1">
    <source>
        <dbReference type="EMBL" id="RII77363.1"/>
    </source>
</evidence>
<dbReference type="Proteomes" id="UP000265875">
    <property type="component" value="Unassembled WGS sequence"/>
</dbReference>
<gene>
    <name evidence="1" type="ORF">D0894_12185</name>
</gene>
<comment type="caution">
    <text evidence="1">The sequence shown here is derived from an EMBL/GenBank/DDBJ whole genome shotgun (WGS) entry which is preliminary data.</text>
</comment>
<sequence>MTATTWPRQSASATARSSVLPRSSWPLVAAYCISRSLNDELQSVPFVLSLVLLFIGQSGFEISVWPNTVGHGGIWHAAAGEPGRHEALRIVPTITMRGAFSLSVLKSTEREIEYGICNS</sequence>